<dbReference type="InterPro" id="IPR029058">
    <property type="entry name" value="AB_hydrolase_fold"/>
</dbReference>
<gene>
    <name evidence="1" type="ORF">HEB94_008721</name>
</gene>
<keyword evidence="2" id="KW-1185">Reference proteome</keyword>
<organism evidence="1 2">
    <name type="scientific">Actinopolymorpha pittospori</name>
    <dbReference type="NCBI Taxonomy" id="648752"/>
    <lineage>
        <taxon>Bacteria</taxon>
        <taxon>Bacillati</taxon>
        <taxon>Actinomycetota</taxon>
        <taxon>Actinomycetes</taxon>
        <taxon>Propionibacteriales</taxon>
        <taxon>Actinopolymorphaceae</taxon>
        <taxon>Actinopolymorpha</taxon>
    </lineage>
</organism>
<proteinExistence type="predicted"/>
<dbReference type="AlphaFoldDB" id="A0A927N6H3"/>
<dbReference type="Gene3D" id="3.40.50.1820">
    <property type="entry name" value="alpha/beta hydrolase"/>
    <property type="match status" value="1"/>
</dbReference>
<sequence>MREERARYETVADEITEAYLRGDHTEGVALARAAMPDLPAWRADLAHLAACLLALGGRPEEAYEELRAAFAAGAWWHRRILLEDDDLADLAGIEGFADFVRESQARADAAADTTRPPLLRRPEGEPHGLLVTLHGAGEEAEDAATEWAAALDAGCVLLAVDSSQRNTPTYRSWPDPEVAARDIATAVAGLDAADRDLPLVTGGFSAGARPAMRWALAGSPGTPVGFVAVAPAVFPTDLDPALVRAGADRGVPGVILLGEKDDDVGEGAQATYESLRQAGLACRLDVVPGLGHTYPDDFDVRLRIALSSLARN</sequence>
<dbReference type="SUPFAM" id="SSF53474">
    <property type="entry name" value="alpha/beta-Hydrolases"/>
    <property type="match status" value="1"/>
</dbReference>
<dbReference type="RefSeq" id="WP_192755016.1">
    <property type="nucleotide sequence ID" value="NZ_BAABJL010000176.1"/>
</dbReference>
<name>A0A927N6H3_9ACTN</name>
<reference evidence="1" key="1">
    <citation type="submission" date="2020-10" db="EMBL/GenBank/DDBJ databases">
        <title>Sequencing the genomes of 1000 actinobacteria strains.</title>
        <authorList>
            <person name="Klenk H.-P."/>
        </authorList>
    </citation>
    <scope>NUCLEOTIDE SEQUENCE</scope>
    <source>
        <strain evidence="1">DSM 45354</strain>
    </source>
</reference>
<comment type="caution">
    <text evidence="1">The sequence shown here is derived from an EMBL/GenBank/DDBJ whole genome shotgun (WGS) entry which is preliminary data.</text>
</comment>
<dbReference type="EMBL" id="JADBEM010000001">
    <property type="protein sequence ID" value="MBE1611873.1"/>
    <property type="molecule type" value="Genomic_DNA"/>
</dbReference>
<evidence type="ECO:0000313" key="2">
    <source>
        <dbReference type="Proteomes" id="UP000638648"/>
    </source>
</evidence>
<dbReference type="Proteomes" id="UP000638648">
    <property type="component" value="Unassembled WGS sequence"/>
</dbReference>
<protein>
    <submittedName>
        <fullName evidence="1">Esterase</fullName>
    </submittedName>
</protein>
<evidence type="ECO:0000313" key="1">
    <source>
        <dbReference type="EMBL" id="MBE1611873.1"/>
    </source>
</evidence>
<accession>A0A927N6H3</accession>